<evidence type="ECO:0000313" key="2">
    <source>
        <dbReference type="Proteomes" id="UP001249851"/>
    </source>
</evidence>
<reference evidence="1" key="2">
    <citation type="journal article" date="2023" name="Science">
        <title>Genomic signatures of disease resistance in endangered staghorn corals.</title>
        <authorList>
            <person name="Vollmer S.V."/>
            <person name="Selwyn J.D."/>
            <person name="Despard B.A."/>
            <person name="Roesel C.L."/>
        </authorList>
    </citation>
    <scope>NUCLEOTIDE SEQUENCE</scope>
    <source>
        <strain evidence="1">K2</strain>
    </source>
</reference>
<dbReference type="EMBL" id="JARQWQ010000003">
    <property type="protein sequence ID" value="KAK2572940.1"/>
    <property type="molecule type" value="Genomic_DNA"/>
</dbReference>
<proteinExistence type="predicted"/>
<reference evidence="1" key="1">
    <citation type="journal article" date="2023" name="G3 (Bethesda)">
        <title>Whole genome assembly and annotation of the endangered Caribbean coral Acropora cervicornis.</title>
        <authorList>
            <person name="Selwyn J.D."/>
            <person name="Vollmer S.V."/>
        </authorList>
    </citation>
    <scope>NUCLEOTIDE SEQUENCE</scope>
    <source>
        <strain evidence="1">K2</strain>
    </source>
</reference>
<name>A0AAD9R4J5_ACRCE</name>
<keyword evidence="2" id="KW-1185">Reference proteome</keyword>
<gene>
    <name evidence="1" type="ORF">P5673_001956</name>
</gene>
<dbReference type="AlphaFoldDB" id="A0AAD9R4J5"/>
<protein>
    <submittedName>
        <fullName evidence="1">Uncharacterized protein</fullName>
    </submittedName>
</protein>
<organism evidence="1 2">
    <name type="scientific">Acropora cervicornis</name>
    <name type="common">Staghorn coral</name>
    <dbReference type="NCBI Taxonomy" id="6130"/>
    <lineage>
        <taxon>Eukaryota</taxon>
        <taxon>Metazoa</taxon>
        <taxon>Cnidaria</taxon>
        <taxon>Anthozoa</taxon>
        <taxon>Hexacorallia</taxon>
        <taxon>Scleractinia</taxon>
        <taxon>Astrocoeniina</taxon>
        <taxon>Acroporidae</taxon>
        <taxon>Acropora</taxon>
    </lineage>
</organism>
<dbReference type="Proteomes" id="UP001249851">
    <property type="component" value="Unassembled WGS sequence"/>
</dbReference>
<sequence length="92" mass="10203">MDFAVGEVFRRKVAVVDETSGVEESIILSVQYLQTNINSLHTTTRSSPKARYKPATPNGFRVAIAFEWQDPLAWKMMSTGHVGECSLQGKEG</sequence>
<comment type="caution">
    <text evidence="1">The sequence shown here is derived from an EMBL/GenBank/DDBJ whole genome shotgun (WGS) entry which is preliminary data.</text>
</comment>
<accession>A0AAD9R4J5</accession>
<evidence type="ECO:0000313" key="1">
    <source>
        <dbReference type="EMBL" id="KAK2572940.1"/>
    </source>
</evidence>